<organism evidence="7 8">
    <name type="scientific">Frankliniella occidentalis</name>
    <name type="common">Western flower thrips</name>
    <name type="synonym">Euthrips occidentalis</name>
    <dbReference type="NCBI Taxonomy" id="133901"/>
    <lineage>
        <taxon>Eukaryota</taxon>
        <taxon>Metazoa</taxon>
        <taxon>Ecdysozoa</taxon>
        <taxon>Arthropoda</taxon>
        <taxon>Hexapoda</taxon>
        <taxon>Insecta</taxon>
        <taxon>Pterygota</taxon>
        <taxon>Neoptera</taxon>
        <taxon>Paraneoptera</taxon>
        <taxon>Thysanoptera</taxon>
        <taxon>Terebrantia</taxon>
        <taxon>Thripoidea</taxon>
        <taxon>Thripidae</taxon>
        <taxon>Frankliniella</taxon>
    </lineage>
</organism>
<dbReference type="RefSeq" id="XP_026280753.1">
    <property type="nucleotide sequence ID" value="XM_026424968.2"/>
</dbReference>
<name>A0A6J1SJ37_FRAOC</name>
<dbReference type="KEGG" id="foc:113208106"/>
<dbReference type="Pfam" id="PF00096">
    <property type="entry name" value="zf-C2H2"/>
    <property type="match status" value="1"/>
</dbReference>
<evidence type="ECO:0000259" key="6">
    <source>
        <dbReference type="PROSITE" id="PS50157"/>
    </source>
</evidence>
<reference evidence="8 9" key="1">
    <citation type="submission" date="2025-04" db="UniProtKB">
        <authorList>
            <consortium name="RefSeq"/>
        </authorList>
    </citation>
    <scope>IDENTIFICATION</scope>
    <source>
        <tissue evidence="8 9">Whole organism</tissue>
    </source>
</reference>
<dbReference type="RefSeq" id="XP_052126741.1">
    <property type="nucleotide sequence ID" value="XM_052270781.1"/>
</dbReference>
<keyword evidence="7" id="KW-1185">Reference proteome</keyword>
<evidence type="ECO:0000256" key="3">
    <source>
        <dbReference type="ARBA" id="ARBA00022771"/>
    </source>
</evidence>
<dbReference type="PANTHER" id="PTHR24379">
    <property type="entry name" value="KRAB AND ZINC FINGER DOMAIN-CONTAINING"/>
    <property type="match status" value="1"/>
</dbReference>
<keyword evidence="2" id="KW-0677">Repeat</keyword>
<dbReference type="GeneID" id="113208106"/>
<feature type="domain" description="C2H2-type" evidence="6">
    <location>
        <begin position="188"/>
        <end position="216"/>
    </location>
</feature>
<dbReference type="AlphaFoldDB" id="A0A6J1SJ37"/>
<feature type="domain" description="C2H2-type" evidence="6">
    <location>
        <begin position="336"/>
        <end position="360"/>
    </location>
</feature>
<dbReference type="PROSITE" id="PS50157">
    <property type="entry name" value="ZINC_FINGER_C2H2_2"/>
    <property type="match status" value="4"/>
</dbReference>
<evidence type="ECO:0000256" key="5">
    <source>
        <dbReference type="PROSITE-ProRule" id="PRU00042"/>
    </source>
</evidence>
<dbReference type="InterPro" id="IPR013087">
    <property type="entry name" value="Znf_C2H2_type"/>
</dbReference>
<evidence type="ECO:0000256" key="2">
    <source>
        <dbReference type="ARBA" id="ARBA00022737"/>
    </source>
</evidence>
<feature type="domain" description="C2H2-type" evidence="6">
    <location>
        <begin position="308"/>
        <end position="331"/>
    </location>
</feature>
<dbReference type="PANTHER" id="PTHR24379:SF121">
    <property type="entry name" value="C2H2-TYPE DOMAIN-CONTAINING PROTEIN"/>
    <property type="match status" value="1"/>
</dbReference>
<evidence type="ECO:0000313" key="9">
    <source>
        <dbReference type="RefSeq" id="XP_052126741.1"/>
    </source>
</evidence>
<dbReference type="OrthoDB" id="6077919at2759"/>
<gene>
    <name evidence="8 9" type="primary">LOC113208106</name>
</gene>
<evidence type="ECO:0000313" key="8">
    <source>
        <dbReference type="RefSeq" id="XP_026280753.1"/>
    </source>
</evidence>
<proteinExistence type="predicted"/>
<dbReference type="GO" id="GO:0008270">
    <property type="term" value="F:zinc ion binding"/>
    <property type="evidence" value="ECO:0007669"/>
    <property type="project" value="UniProtKB-KW"/>
</dbReference>
<accession>A0A6J1SJ37</accession>
<protein>
    <submittedName>
        <fullName evidence="8 9">GDNF-inducible zinc finger protein 1 isoform X1</fullName>
    </submittedName>
</protein>
<dbReference type="Gene3D" id="3.30.160.60">
    <property type="entry name" value="Classic Zinc Finger"/>
    <property type="match status" value="2"/>
</dbReference>
<evidence type="ECO:0000256" key="1">
    <source>
        <dbReference type="ARBA" id="ARBA00022723"/>
    </source>
</evidence>
<feature type="domain" description="C2H2-type" evidence="6">
    <location>
        <begin position="216"/>
        <end position="244"/>
    </location>
</feature>
<evidence type="ECO:0000256" key="4">
    <source>
        <dbReference type="ARBA" id="ARBA00022833"/>
    </source>
</evidence>
<keyword evidence="1" id="KW-0479">Metal-binding</keyword>
<keyword evidence="4" id="KW-0862">Zinc</keyword>
<dbReference type="SUPFAM" id="SSF57667">
    <property type="entry name" value="beta-beta-alpha zinc fingers"/>
    <property type="match status" value="2"/>
</dbReference>
<evidence type="ECO:0000313" key="7">
    <source>
        <dbReference type="Proteomes" id="UP000504606"/>
    </source>
</evidence>
<dbReference type="Proteomes" id="UP000504606">
    <property type="component" value="Unplaced"/>
</dbReference>
<dbReference type="PROSITE" id="PS00028">
    <property type="entry name" value="ZINC_FINGER_C2H2_1"/>
    <property type="match status" value="4"/>
</dbReference>
<sequence length="360" mass="41912">MGSFVPFIGHLKEICRLFSENKSILNVPESDGTLNNRLGTVSKCSVLKDSEQIQSKNTTEQFRNKVKRKGLKACKICHVYFKKDDLLKHQTEVHLEIGEKWKCKLCNKLNFSEWKLLLHINYCHMNPVIKYPIVCCGKEFKSSSTYRSHRKTLLHQGLELCRFCSKVLKKDDLEMHKFEVHRFIGEKWICEHCNKHFHSTTTFNEHSNKFHKENTFQCSMCASTLYSSESFEKHLDDAHRSSKSEDFISKPGTMKCCGKVLTQAGYNQHIKSLDHQGLAFCQLCQKSFVKEDLKKHKAEVHNITGGKVKCEVCNKFFTTKQTLAVHIKSVHQKHVYLCKICGKKLSSNRSRERHYKNKHH</sequence>
<keyword evidence="3 5" id="KW-0863">Zinc-finger</keyword>
<dbReference type="InterPro" id="IPR036236">
    <property type="entry name" value="Znf_C2H2_sf"/>
</dbReference>
<dbReference type="SMART" id="SM00355">
    <property type="entry name" value="ZnF_C2H2"/>
    <property type="match status" value="9"/>
</dbReference>